<dbReference type="EMBL" id="BMPP01000018">
    <property type="protein sequence ID" value="GGK38038.1"/>
    <property type="molecule type" value="Genomic_DNA"/>
</dbReference>
<dbReference type="Pfam" id="PF12728">
    <property type="entry name" value="HTH_17"/>
    <property type="match status" value="1"/>
</dbReference>
<reference evidence="3" key="1">
    <citation type="journal article" date="2019" name="Int. J. Syst. Evol. Microbiol.">
        <title>The Global Catalogue of Microorganisms (GCM) 10K type strain sequencing project: providing services to taxonomists for standard genome sequencing and annotation.</title>
        <authorList>
            <consortium name="The Broad Institute Genomics Platform"/>
            <consortium name="The Broad Institute Genome Sequencing Center for Infectious Disease"/>
            <person name="Wu L."/>
            <person name="Ma J."/>
        </authorList>
    </citation>
    <scope>NUCLEOTIDE SEQUENCE [LARGE SCALE GENOMIC DNA]</scope>
    <source>
        <strain evidence="3">JCM 30331</strain>
    </source>
</reference>
<dbReference type="InterPro" id="IPR041657">
    <property type="entry name" value="HTH_17"/>
</dbReference>
<sequence length="66" mass="7650">MKPYLSIQELAEYLGVSKKVVYGMVRSGAIFAVRVGQKEFRISAEAVLAWEAEQRRLHEERRVRRG</sequence>
<name>A0ABQ2F1B0_9DEIO</name>
<dbReference type="InterPro" id="IPR009061">
    <property type="entry name" value="DNA-bd_dom_put_sf"/>
</dbReference>
<evidence type="ECO:0000313" key="3">
    <source>
        <dbReference type="Proteomes" id="UP000647587"/>
    </source>
</evidence>
<organism evidence="2 3">
    <name type="scientific">Deinococcus malanensis</name>
    <dbReference type="NCBI Taxonomy" id="1706855"/>
    <lineage>
        <taxon>Bacteria</taxon>
        <taxon>Thermotogati</taxon>
        <taxon>Deinococcota</taxon>
        <taxon>Deinococci</taxon>
        <taxon>Deinococcales</taxon>
        <taxon>Deinococcaceae</taxon>
        <taxon>Deinococcus</taxon>
    </lineage>
</organism>
<dbReference type="RefSeq" id="WP_189011076.1">
    <property type="nucleotide sequence ID" value="NZ_BMPP01000018.1"/>
</dbReference>
<evidence type="ECO:0000259" key="1">
    <source>
        <dbReference type="Pfam" id="PF12728"/>
    </source>
</evidence>
<dbReference type="Proteomes" id="UP000647587">
    <property type="component" value="Unassembled WGS sequence"/>
</dbReference>
<proteinExistence type="predicted"/>
<dbReference type="InterPro" id="IPR036388">
    <property type="entry name" value="WH-like_DNA-bd_sf"/>
</dbReference>
<evidence type="ECO:0000313" key="2">
    <source>
        <dbReference type="EMBL" id="GGK38038.1"/>
    </source>
</evidence>
<protein>
    <recommendedName>
        <fullName evidence="1">Helix-turn-helix domain-containing protein</fullName>
    </recommendedName>
</protein>
<feature type="domain" description="Helix-turn-helix" evidence="1">
    <location>
        <begin position="4"/>
        <end position="55"/>
    </location>
</feature>
<keyword evidence="3" id="KW-1185">Reference proteome</keyword>
<dbReference type="NCBIfam" id="TIGR01764">
    <property type="entry name" value="excise"/>
    <property type="match status" value="1"/>
</dbReference>
<dbReference type="SUPFAM" id="SSF46955">
    <property type="entry name" value="Putative DNA-binding domain"/>
    <property type="match status" value="1"/>
</dbReference>
<comment type="caution">
    <text evidence="2">The sequence shown here is derived from an EMBL/GenBank/DDBJ whole genome shotgun (WGS) entry which is preliminary data.</text>
</comment>
<gene>
    <name evidence="2" type="ORF">GCM10008955_34930</name>
</gene>
<accession>A0ABQ2F1B0</accession>
<dbReference type="InterPro" id="IPR010093">
    <property type="entry name" value="SinI_DNA-bd"/>
</dbReference>
<dbReference type="Gene3D" id="1.10.10.10">
    <property type="entry name" value="Winged helix-like DNA-binding domain superfamily/Winged helix DNA-binding domain"/>
    <property type="match status" value="1"/>
</dbReference>